<proteinExistence type="predicted"/>
<evidence type="ECO:0000313" key="2">
    <source>
        <dbReference type="EMBL" id="MXY33162.1"/>
    </source>
</evidence>
<gene>
    <name evidence="2" type="ORF">F4Y60_03545</name>
</gene>
<protein>
    <submittedName>
        <fullName evidence="2">Uncharacterized protein</fullName>
    </submittedName>
</protein>
<feature type="compositionally biased region" description="Basic and acidic residues" evidence="1">
    <location>
        <begin position="77"/>
        <end position="90"/>
    </location>
</feature>
<sequence>MRIGHVVLTAPRRTGKNSVLDHLRDHPQNGFQVVSINVQPLAAMPTMHGGLNPGEPMLEFKTTHDPFRDELLSEQLDIRGQVEAEPRQCDPARSSRN</sequence>
<accession>A0A6B0XZT4</accession>
<name>A0A6B0XZT4_9RHOB</name>
<dbReference type="EMBL" id="VXRY01000138">
    <property type="protein sequence ID" value="MXY33162.1"/>
    <property type="molecule type" value="Genomic_DNA"/>
</dbReference>
<feature type="region of interest" description="Disordered" evidence="1">
    <location>
        <begin position="77"/>
        <end position="97"/>
    </location>
</feature>
<organism evidence="2">
    <name type="scientific">Boseongicola sp. SB0664_bin_43</name>
    <dbReference type="NCBI Taxonomy" id="2604844"/>
    <lineage>
        <taxon>Bacteria</taxon>
        <taxon>Pseudomonadati</taxon>
        <taxon>Pseudomonadota</taxon>
        <taxon>Alphaproteobacteria</taxon>
        <taxon>Rhodobacterales</taxon>
        <taxon>Paracoccaceae</taxon>
        <taxon>Boseongicola</taxon>
    </lineage>
</organism>
<evidence type="ECO:0000256" key="1">
    <source>
        <dbReference type="SAM" id="MobiDB-lite"/>
    </source>
</evidence>
<comment type="caution">
    <text evidence="2">The sequence shown here is derived from an EMBL/GenBank/DDBJ whole genome shotgun (WGS) entry which is preliminary data.</text>
</comment>
<reference evidence="2" key="1">
    <citation type="submission" date="2019-09" db="EMBL/GenBank/DDBJ databases">
        <title>Characterisation of the sponge microbiome using genome-centric metagenomics.</title>
        <authorList>
            <person name="Engelberts J.P."/>
            <person name="Robbins S.J."/>
            <person name="De Goeij J.M."/>
            <person name="Aranda M."/>
            <person name="Bell S.C."/>
            <person name="Webster N.S."/>
        </authorList>
    </citation>
    <scope>NUCLEOTIDE SEQUENCE</scope>
    <source>
        <strain evidence="2">SB0664_bin_43</strain>
    </source>
</reference>
<dbReference type="AlphaFoldDB" id="A0A6B0XZT4"/>